<evidence type="ECO:0000256" key="1">
    <source>
        <dbReference type="ARBA" id="ARBA00000085"/>
    </source>
</evidence>
<dbReference type="InterPro" id="IPR004358">
    <property type="entry name" value="Sig_transdc_His_kin-like_C"/>
</dbReference>
<evidence type="ECO:0000256" key="2">
    <source>
        <dbReference type="ARBA" id="ARBA00004236"/>
    </source>
</evidence>
<dbReference type="GO" id="GO:0005524">
    <property type="term" value="F:ATP binding"/>
    <property type="evidence" value="ECO:0007669"/>
    <property type="project" value="UniProtKB-KW"/>
</dbReference>
<dbReference type="EC" id="2.7.13.3" evidence="3"/>
<feature type="transmembrane region" description="Helical" evidence="13">
    <location>
        <begin position="240"/>
        <end position="259"/>
    </location>
</feature>
<dbReference type="InterPro" id="IPR003594">
    <property type="entry name" value="HATPase_dom"/>
</dbReference>
<feature type="domain" description="Histidine kinase" evidence="14">
    <location>
        <begin position="313"/>
        <end position="530"/>
    </location>
</feature>
<dbReference type="Gene3D" id="3.30.565.10">
    <property type="entry name" value="Histidine kinase-like ATPase, C-terminal domain"/>
    <property type="match status" value="1"/>
</dbReference>
<dbReference type="GO" id="GO:0005886">
    <property type="term" value="C:plasma membrane"/>
    <property type="evidence" value="ECO:0007669"/>
    <property type="project" value="UniProtKB-SubCell"/>
</dbReference>
<evidence type="ECO:0000256" key="11">
    <source>
        <dbReference type="ARBA" id="ARBA00023136"/>
    </source>
</evidence>
<comment type="subcellular location">
    <subcellularLocation>
        <location evidence="2">Cell membrane</location>
    </subcellularLocation>
</comment>
<protein>
    <recommendedName>
        <fullName evidence="3">histidine kinase</fullName>
        <ecNumber evidence="3">2.7.13.3</ecNumber>
    </recommendedName>
</protein>
<feature type="coiled-coil region" evidence="12">
    <location>
        <begin position="276"/>
        <end position="303"/>
    </location>
</feature>
<dbReference type="SUPFAM" id="SSF55874">
    <property type="entry name" value="ATPase domain of HSP90 chaperone/DNA topoisomerase II/histidine kinase"/>
    <property type="match status" value="1"/>
</dbReference>
<dbReference type="InterPro" id="IPR005467">
    <property type="entry name" value="His_kinase_dom"/>
</dbReference>
<dbReference type="PROSITE" id="PS50109">
    <property type="entry name" value="HIS_KIN"/>
    <property type="match status" value="1"/>
</dbReference>
<dbReference type="EMBL" id="FR695870">
    <property type="protein sequence ID" value="CBX28857.1"/>
    <property type="molecule type" value="Genomic_DNA"/>
</dbReference>
<evidence type="ECO:0000313" key="15">
    <source>
        <dbReference type="EMBL" id="CBX28857.1"/>
    </source>
</evidence>
<evidence type="ECO:0000256" key="10">
    <source>
        <dbReference type="ARBA" id="ARBA00023012"/>
    </source>
</evidence>
<dbReference type="PRINTS" id="PR00344">
    <property type="entry name" value="BCTRLSENSOR"/>
</dbReference>
<keyword evidence="11 13" id="KW-0472">Membrane</keyword>
<name>E1YE98_9BACT</name>
<dbReference type="GO" id="GO:0007234">
    <property type="term" value="P:osmosensory signaling via phosphorelay pathway"/>
    <property type="evidence" value="ECO:0007669"/>
    <property type="project" value="TreeGrafter"/>
</dbReference>
<evidence type="ECO:0000256" key="4">
    <source>
        <dbReference type="ARBA" id="ARBA00022475"/>
    </source>
</evidence>
<keyword evidence="9" id="KW-0067">ATP-binding</keyword>
<dbReference type="InterPro" id="IPR036097">
    <property type="entry name" value="HisK_dim/P_sf"/>
</dbReference>
<accession>E1YE98</accession>
<evidence type="ECO:0000256" key="13">
    <source>
        <dbReference type="SAM" id="Phobius"/>
    </source>
</evidence>
<keyword evidence="6" id="KW-0808">Transferase</keyword>
<evidence type="ECO:0000256" key="9">
    <source>
        <dbReference type="ARBA" id="ARBA00022840"/>
    </source>
</evidence>
<keyword evidence="13" id="KW-1133">Transmembrane helix</keyword>
<dbReference type="SMART" id="SM00388">
    <property type="entry name" value="HisKA"/>
    <property type="match status" value="1"/>
</dbReference>
<sequence length="531" mass="61315">MALWQNQNKHDRNLIMQQTNASAEQIQIRIEGMMTARIASLDLIAQRWVDRNPPDFTKQRFFQFAGTVYRYYPGIHGISWIDPDGMFQWIFPKENNPEIIEKNVSQLDTGIRSTFERAKKTLEFETSPCLVIKEGEICFYTFWPLVYSGKIQGYLNGVFQVQKIMDVCLGKEIEQNFCILIYEDGKLIYMNEKQHKHEYESGHSSFSVNRTIRFPGKIWQMNIEPRSSLFEYRDISNRSFLFFAITISCILSVVFFLFLQRMEMYRLARDSALGEIEKRKQTEDALRENEKKLEDTMAKLLAKNTEMESFLYSISHDLKTPIVTIDGFIGALREDFGTDLPESAESYFEYISEATKKMGLLINDLIELSRIGRVNEKKMSLPFEEIVKSAMIMLKPQIEAKGISVNIQQDLPVVYGEKKRLVQVIENLLSNAIKYIGKNNPAPQIEIGYEKNGVQDVFFVKDNGIGIQHRYQKIIFQVFQRLPDAKKAGEGTGIGLAIATRVIEHHNGEIWVSSEPGHGSTFFFTLNKNEV</sequence>
<keyword evidence="8" id="KW-0418">Kinase</keyword>
<dbReference type="PANTHER" id="PTHR42878:SF15">
    <property type="entry name" value="BACTERIOPHYTOCHROME"/>
    <property type="match status" value="1"/>
</dbReference>
<keyword evidence="12" id="KW-0175">Coiled coil</keyword>
<comment type="catalytic activity">
    <reaction evidence="1">
        <text>ATP + protein L-histidine = ADP + protein N-phospho-L-histidine.</text>
        <dbReference type="EC" id="2.7.13.3"/>
    </reaction>
</comment>
<dbReference type="CDD" id="cd00082">
    <property type="entry name" value="HisKA"/>
    <property type="match status" value="1"/>
</dbReference>
<keyword evidence="7" id="KW-0547">Nucleotide-binding</keyword>
<keyword evidence="10" id="KW-0902">Two-component regulatory system</keyword>
<organism evidence="15">
    <name type="scientific">uncultured Desulfobacterium sp</name>
    <dbReference type="NCBI Taxonomy" id="201089"/>
    <lineage>
        <taxon>Bacteria</taxon>
        <taxon>Pseudomonadati</taxon>
        <taxon>Thermodesulfobacteriota</taxon>
        <taxon>Desulfobacteria</taxon>
        <taxon>Desulfobacterales</taxon>
        <taxon>Desulfobacteriaceae</taxon>
        <taxon>Desulfobacterium</taxon>
        <taxon>environmental samples</taxon>
    </lineage>
</organism>
<dbReference type="Pfam" id="PF02518">
    <property type="entry name" value="HATPase_c"/>
    <property type="match status" value="1"/>
</dbReference>
<evidence type="ECO:0000256" key="6">
    <source>
        <dbReference type="ARBA" id="ARBA00022679"/>
    </source>
</evidence>
<dbReference type="InterPro" id="IPR003661">
    <property type="entry name" value="HisK_dim/P_dom"/>
</dbReference>
<dbReference type="GO" id="GO:0000155">
    <property type="term" value="F:phosphorelay sensor kinase activity"/>
    <property type="evidence" value="ECO:0007669"/>
    <property type="project" value="InterPro"/>
</dbReference>
<gene>
    <name evidence="15" type="ORF">N47_B20030</name>
</gene>
<dbReference type="PANTHER" id="PTHR42878">
    <property type="entry name" value="TWO-COMPONENT HISTIDINE KINASE"/>
    <property type="match status" value="1"/>
</dbReference>
<evidence type="ECO:0000256" key="8">
    <source>
        <dbReference type="ARBA" id="ARBA00022777"/>
    </source>
</evidence>
<evidence type="ECO:0000256" key="12">
    <source>
        <dbReference type="SAM" id="Coils"/>
    </source>
</evidence>
<proteinExistence type="predicted"/>
<dbReference type="Gene3D" id="1.10.287.130">
    <property type="match status" value="1"/>
</dbReference>
<dbReference type="InterPro" id="IPR036890">
    <property type="entry name" value="HATPase_C_sf"/>
</dbReference>
<evidence type="ECO:0000256" key="5">
    <source>
        <dbReference type="ARBA" id="ARBA00022553"/>
    </source>
</evidence>
<dbReference type="Pfam" id="PF00512">
    <property type="entry name" value="HisKA"/>
    <property type="match status" value="1"/>
</dbReference>
<dbReference type="GO" id="GO:0030295">
    <property type="term" value="F:protein kinase activator activity"/>
    <property type="evidence" value="ECO:0007669"/>
    <property type="project" value="TreeGrafter"/>
</dbReference>
<evidence type="ECO:0000256" key="3">
    <source>
        <dbReference type="ARBA" id="ARBA00012438"/>
    </source>
</evidence>
<evidence type="ECO:0000256" key="7">
    <source>
        <dbReference type="ARBA" id="ARBA00022741"/>
    </source>
</evidence>
<keyword evidence="13" id="KW-0812">Transmembrane</keyword>
<keyword evidence="5" id="KW-0597">Phosphoprotein</keyword>
<keyword evidence="4" id="KW-1003">Cell membrane</keyword>
<dbReference type="GO" id="GO:0000156">
    <property type="term" value="F:phosphorelay response regulator activity"/>
    <property type="evidence" value="ECO:0007669"/>
    <property type="project" value="TreeGrafter"/>
</dbReference>
<dbReference type="AlphaFoldDB" id="E1YE98"/>
<dbReference type="InterPro" id="IPR050351">
    <property type="entry name" value="BphY/WalK/GraS-like"/>
</dbReference>
<dbReference type="SUPFAM" id="SSF47384">
    <property type="entry name" value="Homodimeric domain of signal transducing histidine kinase"/>
    <property type="match status" value="1"/>
</dbReference>
<dbReference type="FunFam" id="3.30.565.10:FF:000023">
    <property type="entry name" value="PAS domain-containing sensor histidine kinase"/>
    <property type="match status" value="1"/>
</dbReference>
<dbReference type="SMART" id="SM00387">
    <property type="entry name" value="HATPase_c"/>
    <property type="match status" value="1"/>
</dbReference>
<reference evidence="15" key="1">
    <citation type="journal article" date="2011" name="Environ. Microbiol.">
        <title>Genomic insights into the metabolic potential of the polycyclic aromatic hydrocarbon degrading sulfate-reducing Deltaproteobacterium N47.</title>
        <authorList>
            <person name="Bergmann F."/>
            <person name="Selesi D."/>
            <person name="Weinmaier T."/>
            <person name="Tischler P."/>
            <person name="Rattei T."/>
            <person name="Meckenstock R.U."/>
        </authorList>
    </citation>
    <scope>NUCLEOTIDE SEQUENCE</scope>
</reference>
<evidence type="ECO:0000259" key="14">
    <source>
        <dbReference type="PROSITE" id="PS50109"/>
    </source>
</evidence>